<name>K3XU69_SETIT</name>
<dbReference type="Gramene" id="KQL08232">
    <property type="protein sequence ID" value="KQL08232"/>
    <property type="gene ID" value="SETIT_005476mg"/>
</dbReference>
<accession>K3XU69</accession>
<reference evidence="2" key="1">
    <citation type="journal article" date="2012" name="Nat. Biotechnol.">
        <title>Reference genome sequence of the model plant Setaria.</title>
        <authorList>
            <person name="Bennetzen J.L."/>
            <person name="Schmutz J."/>
            <person name="Wang H."/>
            <person name="Percifield R."/>
            <person name="Hawkins J."/>
            <person name="Pontaroli A.C."/>
            <person name="Estep M."/>
            <person name="Feng L."/>
            <person name="Vaughn J.N."/>
            <person name="Grimwood J."/>
            <person name="Jenkins J."/>
            <person name="Barry K."/>
            <person name="Lindquist E."/>
            <person name="Hellsten U."/>
            <person name="Deshpande S."/>
            <person name="Wang X."/>
            <person name="Wu X."/>
            <person name="Mitros T."/>
            <person name="Triplett J."/>
            <person name="Yang X."/>
            <person name="Ye C.Y."/>
            <person name="Mauro-Herrera M."/>
            <person name="Wang L."/>
            <person name="Li P."/>
            <person name="Sharma M."/>
            <person name="Sharma R."/>
            <person name="Ronald P.C."/>
            <person name="Panaud O."/>
            <person name="Kellogg E.A."/>
            <person name="Brutnell T.P."/>
            <person name="Doust A.N."/>
            <person name="Tuskan G.A."/>
            <person name="Rokhsar D."/>
            <person name="Devos K.M."/>
        </authorList>
    </citation>
    <scope>NUCLEOTIDE SEQUENCE [LARGE SCALE GENOMIC DNA]</scope>
    <source>
        <strain evidence="2">cv. Yugu1</strain>
    </source>
</reference>
<protein>
    <submittedName>
        <fullName evidence="1">Uncharacterized protein</fullName>
    </submittedName>
</protein>
<proteinExistence type="predicted"/>
<dbReference type="EnsemblPlants" id="KQL08232">
    <property type="protein sequence ID" value="KQL08232"/>
    <property type="gene ID" value="SETIT_005476mg"/>
</dbReference>
<evidence type="ECO:0000313" key="1">
    <source>
        <dbReference type="EnsemblPlants" id="KQL08232"/>
    </source>
</evidence>
<dbReference type="AlphaFoldDB" id="K3XU69"/>
<keyword evidence="2" id="KW-1185">Reference proteome</keyword>
<dbReference type="HOGENOM" id="CLU_3336493_0_0_1"/>
<sequence length="38" mass="4665">MEKFYCKCCHLCLYFEYYHLELLYNLLYGKSHLAPSRA</sequence>
<dbReference type="InParanoid" id="K3XU69"/>
<reference evidence="1" key="2">
    <citation type="submission" date="2018-08" db="UniProtKB">
        <authorList>
            <consortium name="EnsemblPlants"/>
        </authorList>
    </citation>
    <scope>IDENTIFICATION</scope>
    <source>
        <strain evidence="1">Yugu1</strain>
    </source>
</reference>
<dbReference type="EMBL" id="AGNK02003429">
    <property type="status" value="NOT_ANNOTATED_CDS"/>
    <property type="molecule type" value="Genomic_DNA"/>
</dbReference>
<organism evidence="1 2">
    <name type="scientific">Setaria italica</name>
    <name type="common">Foxtail millet</name>
    <name type="synonym">Panicum italicum</name>
    <dbReference type="NCBI Taxonomy" id="4555"/>
    <lineage>
        <taxon>Eukaryota</taxon>
        <taxon>Viridiplantae</taxon>
        <taxon>Streptophyta</taxon>
        <taxon>Embryophyta</taxon>
        <taxon>Tracheophyta</taxon>
        <taxon>Spermatophyta</taxon>
        <taxon>Magnoliopsida</taxon>
        <taxon>Liliopsida</taxon>
        <taxon>Poales</taxon>
        <taxon>Poaceae</taxon>
        <taxon>PACMAD clade</taxon>
        <taxon>Panicoideae</taxon>
        <taxon>Panicodae</taxon>
        <taxon>Paniceae</taxon>
        <taxon>Cenchrinae</taxon>
        <taxon>Setaria</taxon>
    </lineage>
</organism>
<dbReference type="Proteomes" id="UP000004995">
    <property type="component" value="Unassembled WGS sequence"/>
</dbReference>
<evidence type="ECO:0000313" key="2">
    <source>
        <dbReference type="Proteomes" id="UP000004995"/>
    </source>
</evidence>